<dbReference type="Pfam" id="PF01979">
    <property type="entry name" value="Amidohydro_1"/>
    <property type="match status" value="1"/>
</dbReference>
<dbReference type="AlphaFoldDB" id="A0A3D8IW84"/>
<keyword evidence="4" id="KW-1185">Reference proteome</keyword>
<dbReference type="InterPro" id="IPR011059">
    <property type="entry name" value="Metal-dep_hydrolase_composite"/>
</dbReference>
<evidence type="ECO:0000256" key="1">
    <source>
        <dbReference type="ARBA" id="ARBA00022801"/>
    </source>
</evidence>
<dbReference type="InterPro" id="IPR050287">
    <property type="entry name" value="MTA/SAH_deaminase"/>
</dbReference>
<dbReference type="NCBIfam" id="NF006269">
    <property type="entry name" value="PRK08418.1"/>
    <property type="match status" value="1"/>
</dbReference>
<dbReference type="Proteomes" id="UP000257067">
    <property type="component" value="Unassembled WGS sequence"/>
</dbReference>
<accession>A0A3D8IW84</accession>
<dbReference type="PANTHER" id="PTHR43794:SF11">
    <property type="entry name" value="AMIDOHYDROLASE-RELATED DOMAIN-CONTAINING PROTEIN"/>
    <property type="match status" value="1"/>
</dbReference>
<dbReference type="Gene3D" id="2.30.40.10">
    <property type="entry name" value="Urease, subunit C, domain 1"/>
    <property type="match status" value="1"/>
</dbReference>
<evidence type="ECO:0000313" key="4">
    <source>
        <dbReference type="Proteomes" id="UP000257067"/>
    </source>
</evidence>
<evidence type="ECO:0000259" key="2">
    <source>
        <dbReference type="Pfam" id="PF01979"/>
    </source>
</evidence>
<dbReference type="OrthoDB" id="9807210at2"/>
<dbReference type="InterPro" id="IPR006680">
    <property type="entry name" value="Amidohydro-rel"/>
</dbReference>
<dbReference type="EMBL" id="NXLU01000002">
    <property type="protein sequence ID" value="RDU69492.1"/>
    <property type="molecule type" value="Genomic_DNA"/>
</dbReference>
<comment type="caution">
    <text evidence="3">The sequence shown here is derived from an EMBL/GenBank/DDBJ whole genome shotgun (WGS) entry which is preliminary data.</text>
</comment>
<dbReference type="PANTHER" id="PTHR43794">
    <property type="entry name" value="AMINOHYDROLASE SSNA-RELATED"/>
    <property type="match status" value="1"/>
</dbReference>
<sequence length="420" mass="47532">MMTLLGASKVFCCDKDFKIINNGGVLFENKEKGENKIIAFGEYQTLLEQNPQARAEFHSESILLPALSNPHIHFEFSNNKTSLSYGDFGDWLESVIQKREMLFENIEQNIKKQIWLQIESGVGSVGAISSHGFDIVPLAQSPLRVQLFNEVIGSNPALIDPLYSNLLARLQESQKYANPHFVPTLSIHSPYSTHKILAKKVASLAKEKNMLLSVHFLESMQELHWLNHSKGFFKSFFSRYFGNTDATSSFNTLEFLELLEENKTLFIHCLYASELELKKIASMNAKIISSPRSNRLLNNYYLNLDKLRASNLPVIFATDGLSSNFSLNPLDEIRYTLFAYPQYSPNEFAKELILGVTHYANTALEFNSGEIALGKNADLALFACDEISRTHQEPLHFILHCQKAKKVYINGIGVYNGKPF</sequence>
<protein>
    <submittedName>
        <fullName evidence="3">Metal-dependent hydrolase</fullName>
    </submittedName>
</protein>
<reference evidence="3 4" key="1">
    <citation type="submission" date="2018-04" db="EMBL/GenBank/DDBJ databases">
        <title>Novel Campyloabacter and Helicobacter Species and Strains.</title>
        <authorList>
            <person name="Mannion A.J."/>
            <person name="Shen Z."/>
            <person name="Fox J.G."/>
        </authorList>
    </citation>
    <scope>NUCLEOTIDE SEQUENCE [LARGE SCALE GENOMIC DNA]</scope>
    <source>
        <strain evidence="3 4">ATCC 700242</strain>
    </source>
</reference>
<keyword evidence="1 3" id="KW-0378">Hydrolase</keyword>
<organism evidence="3 4">
    <name type="scientific">Helicobacter cholecystus</name>
    <dbReference type="NCBI Taxonomy" id="45498"/>
    <lineage>
        <taxon>Bacteria</taxon>
        <taxon>Pseudomonadati</taxon>
        <taxon>Campylobacterota</taxon>
        <taxon>Epsilonproteobacteria</taxon>
        <taxon>Campylobacterales</taxon>
        <taxon>Helicobacteraceae</taxon>
        <taxon>Helicobacter</taxon>
    </lineage>
</organism>
<feature type="domain" description="Amidohydrolase-related" evidence="2">
    <location>
        <begin position="62"/>
        <end position="411"/>
    </location>
</feature>
<dbReference type="RefSeq" id="WP_104724555.1">
    <property type="nucleotide sequence ID" value="NZ_FZNE01000003.1"/>
</dbReference>
<dbReference type="Gene3D" id="3.20.20.140">
    <property type="entry name" value="Metal-dependent hydrolases"/>
    <property type="match status" value="1"/>
</dbReference>
<dbReference type="SUPFAM" id="SSF51556">
    <property type="entry name" value="Metallo-dependent hydrolases"/>
    <property type="match status" value="1"/>
</dbReference>
<proteinExistence type="predicted"/>
<name>A0A3D8IW84_9HELI</name>
<evidence type="ECO:0000313" key="3">
    <source>
        <dbReference type="EMBL" id="RDU69492.1"/>
    </source>
</evidence>
<dbReference type="GO" id="GO:0016810">
    <property type="term" value="F:hydrolase activity, acting on carbon-nitrogen (but not peptide) bonds"/>
    <property type="evidence" value="ECO:0007669"/>
    <property type="project" value="InterPro"/>
</dbReference>
<dbReference type="InterPro" id="IPR032466">
    <property type="entry name" value="Metal_Hydrolase"/>
</dbReference>
<gene>
    <name evidence="3" type="ORF">CQA62_02255</name>
</gene>